<protein>
    <submittedName>
        <fullName evidence="1">Uncharacterized protein</fullName>
    </submittedName>
</protein>
<reference evidence="1" key="1">
    <citation type="journal article" date="2021" name="Proc. Natl. Acad. Sci. U.S.A.">
        <title>A Catalog of Tens of Thousands of Viruses from Human Metagenomes Reveals Hidden Associations with Chronic Diseases.</title>
        <authorList>
            <person name="Tisza M.J."/>
            <person name="Buck C.B."/>
        </authorList>
    </citation>
    <scope>NUCLEOTIDE SEQUENCE</scope>
    <source>
        <strain evidence="1">Ct3r22</strain>
    </source>
</reference>
<evidence type="ECO:0000313" key="1">
    <source>
        <dbReference type="EMBL" id="DAG00463.1"/>
    </source>
</evidence>
<organism evidence="1">
    <name type="scientific">Siphoviridae sp. ct3r22</name>
    <dbReference type="NCBI Taxonomy" id="2825325"/>
    <lineage>
        <taxon>Viruses</taxon>
        <taxon>Duplodnaviria</taxon>
        <taxon>Heunggongvirae</taxon>
        <taxon>Uroviricota</taxon>
        <taxon>Caudoviricetes</taxon>
    </lineage>
</organism>
<accession>A0A8S5V1H3</accession>
<name>A0A8S5V1H3_9CAUD</name>
<sequence>MSTVFSAPQAFIRINNQIAGYVRNLQCTENVQRANVQGLGNLTLQEVPAVGYQCNFTVDQFFISFKQPVVEGMIHRLGSIKAVLDTLVLGELGFAITVYRKLISTKDETTGLVTATDPTGETICQLNPCFVNGQTFSIAEGGVAGINISGTYLSPITTANL</sequence>
<proteinExistence type="predicted"/>
<dbReference type="EMBL" id="BK016180">
    <property type="protein sequence ID" value="DAG00463.1"/>
    <property type="molecule type" value="Genomic_DNA"/>
</dbReference>